<reference evidence="2" key="4">
    <citation type="journal article" date="1985" name="J. Bacteriol.">
        <title>Organization of the Tn6-related kanamycin resistance transposon Tn2680 carrying two copies of IS26 and an IS903 variant, IS903. B.</title>
        <authorList>
            <person name="Mollet B."/>
            <person name="Clerget M."/>
            <person name="Meyer J."/>
            <person name="Iida S."/>
        </authorList>
    </citation>
    <scope>NUCLEOTIDE SEQUENCE</scope>
    <source>
        <strain evidence="2">UR-75</strain>
        <plasmid evidence="2">Rts1</plasmid>
    </source>
</reference>
<proteinExistence type="predicted"/>
<reference evidence="2" key="1">
    <citation type="journal article" date="1968" name="Nature">
        <title>Temperature sensitivity of cell growth in Escherichia coli associated with the temperature sensitive R(KM) factor.</title>
        <authorList>
            <person name="Terawaki Y."/>
            <person name="Kakizawa Y."/>
            <person name="Takayasu H."/>
            <person name="Yoshikawa M."/>
        </authorList>
    </citation>
    <scope>NUCLEOTIDE SEQUENCE</scope>
    <source>
        <strain evidence="2">UR-75</strain>
        <plasmid evidence="2">Rts1</plasmid>
    </source>
</reference>
<reference evidence="2" key="5">
    <citation type="journal article" date="1988" name="J. Bacteriol.">
        <title>Nucleotide sequence of an Rts1 fragment causing temperature-dependent instability.</title>
        <authorList>
            <person name="Tanaka M."/>
            <person name="Okawa N."/>
            <person name="Mori K."/>
            <person name="Suyama Y."/>
            <person name="Kaji A."/>
        </authorList>
    </citation>
    <scope>NUCLEOTIDE SEQUENCE</scope>
    <source>
        <strain evidence="2">UR-75</strain>
        <plasmid evidence="2">Rts1</plasmid>
    </source>
</reference>
<evidence type="ECO:0000256" key="1">
    <source>
        <dbReference type="SAM" id="MobiDB-lite"/>
    </source>
</evidence>
<sequence length="56" mass="6367">MVKPHQQGADLREEGERSWGYFRHKPDKLNQHAIEGGKPLRFAPGQGAGHHRRALL</sequence>
<keyword evidence="2" id="KW-0614">Plasmid</keyword>
<reference evidence="2" key="9">
    <citation type="journal article" date="1996" name="Biochem. Biophys. Res. Commun.">
        <title>A new plasmid-encoded proteic killer gene system: cloning, sequencing, and analyzing hig locus of plasmid Rts1.</title>
        <authorList>
            <person name="Tian Q.B."/>
            <person name="Ohnishi M."/>
            <person name="Tabuchi A."/>
            <person name="Terawaki Y."/>
        </authorList>
    </citation>
    <scope>NUCLEOTIDE SEQUENCE</scope>
    <source>
        <strain evidence="2">UR-75</strain>
        <plasmid evidence="2">Rts1</plasmid>
    </source>
</reference>
<organism evidence="2">
    <name type="scientific">Proteus vulgaris</name>
    <dbReference type="NCBI Taxonomy" id="585"/>
    <lineage>
        <taxon>Bacteria</taxon>
        <taxon>Pseudomonadati</taxon>
        <taxon>Pseudomonadota</taxon>
        <taxon>Gammaproteobacteria</taxon>
        <taxon>Enterobacterales</taxon>
        <taxon>Morganellaceae</taxon>
        <taxon>Proteus</taxon>
    </lineage>
</organism>
<reference evidence="2" key="2">
    <citation type="journal article" date="1983" name="J. Bacteriol.">
        <title>Nucleotide sequence of an incompatibility region of mini-Rts1 that contains five direct repeats.</title>
        <authorList>
            <person name="Kamio Y."/>
            <person name="Terawaki Y."/>
        </authorList>
    </citation>
    <scope>NUCLEOTIDE SEQUENCE</scope>
    <source>
        <strain evidence="2">UR-75</strain>
        <plasmid evidence="2">Rts1</plasmid>
    </source>
</reference>
<name>Q8KKB3_PROVU</name>
<protein>
    <submittedName>
        <fullName evidence="2">Uncharacterized protein</fullName>
    </submittedName>
</protein>
<feature type="region of interest" description="Disordered" evidence="1">
    <location>
        <begin position="1"/>
        <end position="24"/>
    </location>
</feature>
<geneLocation type="plasmid" evidence="2">
    <name>Rts1</name>
</geneLocation>
<reference evidence="2" key="3">
    <citation type="journal article" date="1984" name="J. Bacteriol.">
        <title>Complete nucleotide sequence of mini-Rts1 and its copy mutant.</title>
        <authorList>
            <person name="Kamio Y."/>
            <person name="Tabuchi A."/>
            <person name="Itoh Y."/>
            <person name="Katagiri H."/>
            <person name="Terawaki Y."/>
        </authorList>
    </citation>
    <scope>NUCLEOTIDE SEQUENCE</scope>
    <source>
        <strain evidence="2">UR-75</strain>
        <plasmid evidence="2">Rts1</plasmid>
    </source>
</reference>
<reference evidence="2" key="7">
    <citation type="journal article" date="1991" name="J. Bacteriol.">
        <title>Three short fragments of Rts1 DNA are responsible for the temperature-sensitive growth phenotype (Tsg) of host bacteria.</title>
        <authorList>
            <person name="Mochida S."/>
            <person name="Tsuchiya H."/>
            <person name="Mori K."/>
            <person name="Kaji A."/>
        </authorList>
    </citation>
    <scope>NUCLEOTIDE SEQUENCE</scope>
    <source>
        <strain evidence="2">UR-75</strain>
        <plasmid evidence="2">Rts1</plasmid>
    </source>
</reference>
<gene>
    <name evidence="2" type="primary">orf4</name>
</gene>
<accession>Q8KKB3</accession>
<dbReference type="AlphaFoldDB" id="Q8KKB3"/>
<reference evidence="2" key="10">
    <citation type="journal article" date="2002" name="J. Bacteriol.">
        <title>Complete nucleotide sequence of plasmid Rts1: implications for evolution of large plasmid Genomes.</title>
        <authorList>
            <person name="Murata T."/>
            <person name="Ohnishi M."/>
            <person name="Ara T."/>
            <person name="Kaneko J."/>
            <person name="Han C.-G."/>
            <person name="Li Y.F."/>
            <person name="Takashima K."/>
            <person name="Nojima H."/>
            <person name="Nakayama K."/>
            <person name="Kaji A."/>
            <person name="Kamio Y."/>
            <person name="Miki T."/>
            <person name="Mori H."/>
            <person name="Ohtsubo E."/>
            <person name="Terawaki Y."/>
            <person name="Hayashi T."/>
        </authorList>
    </citation>
    <scope>NUCLEOTIDE SEQUENCE</scope>
    <source>
        <strain evidence="2">UR-75</strain>
        <plasmid evidence="2">Rts1</plasmid>
    </source>
</reference>
<reference evidence="2" key="8">
    <citation type="journal article" date="1994" name="J. Mol. Biol.">
        <title>Molecular cloning and expression of a novel hydroxymethylcytosine-specific restriction enzyme (PvuRts1I) modulated by glucosylation of DNA.</title>
        <authorList>
            <person name="Janosi L."/>
            <person name="Yonemitsu H."/>
            <person name="Hong H."/>
            <person name="Kaji A."/>
        </authorList>
    </citation>
    <scope>NUCLEOTIDE SEQUENCE</scope>
    <source>
        <strain evidence="2">UR-75</strain>
        <plasmid evidence="2">Rts1</plasmid>
    </source>
</reference>
<feature type="region of interest" description="Disordered" evidence="1">
    <location>
        <begin position="37"/>
        <end position="56"/>
    </location>
</feature>
<evidence type="ECO:0000313" key="2">
    <source>
        <dbReference type="EMBL" id="BAB93567.1"/>
    </source>
</evidence>
<dbReference type="EMBL" id="AP004237">
    <property type="protein sequence ID" value="BAB93567.1"/>
    <property type="molecule type" value="Genomic_DNA"/>
</dbReference>
<reference evidence="2" key="6">
    <citation type="journal article" date="1988" name="Plasmid">
        <title>Nucleotide sequence and copy control function of the extension of the incI region (incI-b) of Rts 1.</title>
        <authorList>
            <person name="Nozue H."/>
            <person name="Tsuchiya K."/>
            <person name="Kamio Y."/>
        </authorList>
    </citation>
    <scope>NUCLEOTIDE SEQUENCE</scope>
    <source>
        <strain evidence="2">UR-75</strain>
        <plasmid evidence="2">Rts1</plasmid>
    </source>
</reference>